<dbReference type="EMBL" id="UINC01151745">
    <property type="protein sequence ID" value="SVD45527.1"/>
    <property type="molecule type" value="Genomic_DNA"/>
</dbReference>
<accession>A0A382VGD1</accession>
<dbReference type="GO" id="GO:0016491">
    <property type="term" value="F:oxidoreductase activity"/>
    <property type="evidence" value="ECO:0007669"/>
    <property type="project" value="UniProtKB-KW"/>
</dbReference>
<dbReference type="Gene3D" id="3.40.50.720">
    <property type="entry name" value="NAD(P)-binding Rossmann-like Domain"/>
    <property type="match status" value="1"/>
</dbReference>
<dbReference type="InterPro" id="IPR002347">
    <property type="entry name" value="SDR_fam"/>
</dbReference>
<dbReference type="InterPro" id="IPR036291">
    <property type="entry name" value="NAD(P)-bd_dom_sf"/>
</dbReference>
<dbReference type="PRINTS" id="PR00081">
    <property type="entry name" value="GDHRDH"/>
</dbReference>
<reference evidence="3" key="1">
    <citation type="submission" date="2018-05" db="EMBL/GenBank/DDBJ databases">
        <authorList>
            <person name="Lanie J.A."/>
            <person name="Ng W.-L."/>
            <person name="Kazmierczak K.M."/>
            <person name="Andrzejewski T.M."/>
            <person name="Davidsen T.M."/>
            <person name="Wayne K.J."/>
            <person name="Tettelin H."/>
            <person name="Glass J.I."/>
            <person name="Rusch D."/>
            <person name="Podicherti R."/>
            <person name="Tsui H.-C.T."/>
            <person name="Winkler M.E."/>
        </authorList>
    </citation>
    <scope>NUCLEOTIDE SEQUENCE</scope>
</reference>
<sequence length="94" mass="9989">TSKGGVVNLTRTLALDWAKLGIRVNAVAPAFLRTPLTQSLLEEPGMEQKLLDRTPMGRLAETSEVADAILFLASDASSMITGHTLPVDGGWVAQ</sequence>
<feature type="non-terminal residue" evidence="3">
    <location>
        <position position="1"/>
    </location>
</feature>
<dbReference type="SUPFAM" id="SSF51735">
    <property type="entry name" value="NAD(P)-binding Rossmann-fold domains"/>
    <property type="match status" value="1"/>
</dbReference>
<comment type="similarity">
    <text evidence="1">Belongs to the short-chain dehydrogenases/reductases (SDR) family.</text>
</comment>
<evidence type="ECO:0000256" key="2">
    <source>
        <dbReference type="ARBA" id="ARBA00023002"/>
    </source>
</evidence>
<evidence type="ECO:0008006" key="4">
    <source>
        <dbReference type="Google" id="ProtNLM"/>
    </source>
</evidence>
<keyword evidence="2" id="KW-0560">Oxidoreductase</keyword>
<evidence type="ECO:0000313" key="3">
    <source>
        <dbReference type="EMBL" id="SVD45527.1"/>
    </source>
</evidence>
<name>A0A382VGD1_9ZZZZ</name>
<organism evidence="3">
    <name type="scientific">marine metagenome</name>
    <dbReference type="NCBI Taxonomy" id="408172"/>
    <lineage>
        <taxon>unclassified sequences</taxon>
        <taxon>metagenomes</taxon>
        <taxon>ecological metagenomes</taxon>
    </lineage>
</organism>
<protein>
    <recommendedName>
        <fullName evidence="4">SDR family oxidoreductase</fullName>
    </recommendedName>
</protein>
<gene>
    <name evidence="3" type="ORF">METZ01_LOCUS398381</name>
</gene>
<dbReference type="PANTHER" id="PTHR24321">
    <property type="entry name" value="DEHYDROGENASES, SHORT CHAIN"/>
    <property type="match status" value="1"/>
</dbReference>
<proteinExistence type="inferred from homology"/>
<evidence type="ECO:0000256" key="1">
    <source>
        <dbReference type="ARBA" id="ARBA00006484"/>
    </source>
</evidence>
<dbReference type="Pfam" id="PF13561">
    <property type="entry name" value="adh_short_C2"/>
    <property type="match status" value="1"/>
</dbReference>
<dbReference type="PANTHER" id="PTHR24321:SF8">
    <property type="entry name" value="ESTRADIOL 17-BETA-DEHYDROGENASE 8-RELATED"/>
    <property type="match status" value="1"/>
</dbReference>
<dbReference type="AlphaFoldDB" id="A0A382VGD1"/>